<accession>A0A0B5JB96</accession>
<feature type="transmembrane region" description="Helical" evidence="1">
    <location>
        <begin position="12"/>
        <end position="37"/>
    </location>
</feature>
<protein>
    <submittedName>
        <fullName evidence="2">Uncharacterized protein</fullName>
    </submittedName>
</protein>
<keyword evidence="1" id="KW-0812">Transmembrane</keyword>
<organism evidence="2 3">
    <name type="scientific">Pandoravirus inopinatum</name>
    <dbReference type="NCBI Taxonomy" id="1605721"/>
    <lineage>
        <taxon>Viruses</taxon>
        <taxon>Pandoravirus</taxon>
    </lineage>
</organism>
<evidence type="ECO:0000313" key="3">
    <source>
        <dbReference type="Proteomes" id="UP000202511"/>
    </source>
</evidence>
<dbReference type="RefSeq" id="YP_009119062.1">
    <property type="nucleotide sequence ID" value="NC_026440.1"/>
</dbReference>
<keyword evidence="1" id="KW-0472">Membrane</keyword>
<dbReference type="Proteomes" id="UP000202511">
    <property type="component" value="Segment"/>
</dbReference>
<evidence type="ECO:0000313" key="2">
    <source>
        <dbReference type="EMBL" id="AJF96827.1"/>
    </source>
</evidence>
<reference evidence="2 3" key="1">
    <citation type="journal article" date="2015" name="Parasitol. Res.">
        <title>Viruses in close associations with free-living amoebae.</title>
        <authorList>
            <person name="Scheid P."/>
        </authorList>
    </citation>
    <scope>NUCLEOTIDE SEQUENCE [LARGE SCALE GENOMIC DNA]</scope>
    <source>
        <strain evidence="2">KlaHel</strain>
    </source>
</reference>
<dbReference type="EMBL" id="KP136319">
    <property type="protein sequence ID" value="AJF96827.1"/>
    <property type="molecule type" value="Genomic_DNA"/>
</dbReference>
<sequence>MGASHGRGVGLLVGALLVHAFFCCRYFCFLFLSPLLLESSPSLPLRDSPCGPWCWSLFFSFAERLSTRRTRTNRAKRRGQPPPWRHLWTPPFKTPCRACRLTIIARLFCVIAPASAQRLLPVSSRRWHSMHGRPHMRHIF</sequence>
<dbReference type="GeneID" id="23461744"/>
<proteinExistence type="predicted"/>
<evidence type="ECO:0000256" key="1">
    <source>
        <dbReference type="SAM" id="Phobius"/>
    </source>
</evidence>
<name>A0A0B5JB96_9VIRU</name>
<keyword evidence="1" id="KW-1133">Transmembrane helix</keyword>
<dbReference type="KEGG" id="vg:23461744"/>